<dbReference type="Proteomes" id="UP001164506">
    <property type="component" value="Chromosome"/>
</dbReference>
<keyword evidence="2" id="KW-0472">Membrane</keyword>
<dbReference type="RefSeq" id="WP_267259502.1">
    <property type="nucleotide sequence ID" value="NZ_CP084204.1"/>
</dbReference>
<keyword evidence="2" id="KW-1133">Transmembrane helix</keyword>
<keyword evidence="2" id="KW-0812">Transmembrane</keyword>
<feature type="compositionally biased region" description="Pro residues" evidence="1">
    <location>
        <begin position="196"/>
        <end position="207"/>
    </location>
</feature>
<protein>
    <recommendedName>
        <fullName evidence="5">DUF3592 domain-containing protein</fullName>
    </recommendedName>
</protein>
<evidence type="ECO:0000256" key="2">
    <source>
        <dbReference type="SAM" id="Phobius"/>
    </source>
</evidence>
<keyword evidence="4" id="KW-1185">Reference proteome</keyword>
<feature type="region of interest" description="Disordered" evidence="1">
    <location>
        <begin position="181"/>
        <end position="214"/>
    </location>
</feature>
<accession>A0ABY6R3E6</accession>
<feature type="transmembrane region" description="Helical" evidence="2">
    <location>
        <begin position="40"/>
        <end position="60"/>
    </location>
</feature>
<evidence type="ECO:0008006" key="5">
    <source>
        <dbReference type="Google" id="ProtNLM"/>
    </source>
</evidence>
<name>A0ABY6R3E6_9ACTN</name>
<gene>
    <name evidence="3" type="ORF">LDH80_25895</name>
</gene>
<reference evidence="3" key="1">
    <citation type="submission" date="2021-09" db="EMBL/GenBank/DDBJ databases">
        <title>Complete genome sequence and metabolic characterization of Streptomyces tanashiensis DSM 731 the producer of antibacterial Kalafungin and diverse secondary metabolites.</title>
        <authorList>
            <person name="Abbasi M.N."/>
            <person name="Anwar M.N."/>
            <person name="Alam K."/>
            <person name="Shoaib M."/>
            <person name="Lin Z."/>
            <person name="Hayat M."/>
            <person name="Ali M.I."/>
            <person name="Malik H.M.T."/>
            <person name="Ahmed I."/>
            <person name="Li A."/>
            <person name="Hailong Wang H."/>
            <person name="Zhang Y."/>
        </authorList>
    </citation>
    <scope>NUCLEOTIDE SEQUENCE</scope>
    <source>
        <strain evidence="3">Kala</strain>
    </source>
</reference>
<evidence type="ECO:0000313" key="3">
    <source>
        <dbReference type="EMBL" id="UZX23929.1"/>
    </source>
</evidence>
<sequence>MPSGEARRARAAVFLPAACALALAGWSAWCFGGASAPSTTVAVSVGGAAVLAAGVAYFLLVSGNLGFFGALALVGGLLLTVAATDQAAARGEVAECVVVKVVAEHHESVVDGGLDTTLHHHTLRCPGGYPVSLAEDRRLAPDGGTLRVAYDPRRRVDPAVEGSTSPWLPASLAVLTLSAATAGARRVSRPESRPGRPSPGRPSPGRPSPDRRAP</sequence>
<evidence type="ECO:0000256" key="1">
    <source>
        <dbReference type="SAM" id="MobiDB-lite"/>
    </source>
</evidence>
<organism evidence="3 4">
    <name type="scientific">Streptomyces tanashiensis</name>
    <dbReference type="NCBI Taxonomy" id="67367"/>
    <lineage>
        <taxon>Bacteria</taxon>
        <taxon>Bacillati</taxon>
        <taxon>Actinomycetota</taxon>
        <taxon>Actinomycetes</taxon>
        <taxon>Kitasatosporales</taxon>
        <taxon>Streptomycetaceae</taxon>
        <taxon>Streptomyces</taxon>
    </lineage>
</organism>
<dbReference type="EMBL" id="CP084204">
    <property type="protein sequence ID" value="UZX23929.1"/>
    <property type="molecule type" value="Genomic_DNA"/>
</dbReference>
<feature type="transmembrane region" description="Helical" evidence="2">
    <location>
        <begin position="65"/>
        <end position="83"/>
    </location>
</feature>
<evidence type="ECO:0000313" key="4">
    <source>
        <dbReference type="Proteomes" id="UP001164506"/>
    </source>
</evidence>
<proteinExistence type="predicted"/>
<dbReference type="GeneID" id="95602946"/>